<dbReference type="GO" id="GO:0003824">
    <property type="term" value="F:catalytic activity"/>
    <property type="evidence" value="ECO:0007669"/>
    <property type="project" value="InterPro"/>
</dbReference>
<dbReference type="PANTHER" id="PTHR11895:SF176">
    <property type="entry name" value="AMIDASE AMID-RELATED"/>
    <property type="match status" value="1"/>
</dbReference>
<keyword evidence="3" id="KW-1185">Reference proteome</keyword>
<evidence type="ECO:0000313" key="2">
    <source>
        <dbReference type="EMBL" id="GEL23581.1"/>
    </source>
</evidence>
<proteinExistence type="predicted"/>
<dbReference type="InterPro" id="IPR020556">
    <property type="entry name" value="Amidase_CS"/>
</dbReference>
<dbReference type="SUPFAM" id="SSF75304">
    <property type="entry name" value="Amidase signature (AS) enzymes"/>
    <property type="match status" value="1"/>
</dbReference>
<comment type="caution">
    <text evidence="2">The sequence shown here is derived from an EMBL/GenBank/DDBJ whole genome shotgun (WGS) entry which is preliminary data.</text>
</comment>
<feature type="domain" description="Amidase" evidence="1">
    <location>
        <begin position="26"/>
        <end position="438"/>
    </location>
</feature>
<dbReference type="AlphaFoldDB" id="A0A511DFM1"/>
<dbReference type="InterPro" id="IPR036928">
    <property type="entry name" value="AS_sf"/>
</dbReference>
<accession>A0A511DFM1</accession>
<evidence type="ECO:0000313" key="3">
    <source>
        <dbReference type="Proteomes" id="UP000321685"/>
    </source>
</evidence>
<evidence type="ECO:0000259" key="1">
    <source>
        <dbReference type="Pfam" id="PF01425"/>
    </source>
</evidence>
<reference evidence="2 3" key="1">
    <citation type="submission" date="2019-07" db="EMBL/GenBank/DDBJ databases">
        <title>Whole genome shotgun sequence of Pseudonocardia sulfidoxydans NBRC 16205.</title>
        <authorList>
            <person name="Hosoyama A."/>
            <person name="Uohara A."/>
            <person name="Ohji S."/>
            <person name="Ichikawa N."/>
        </authorList>
    </citation>
    <scope>NUCLEOTIDE SEQUENCE [LARGE SCALE GENOMIC DNA]</scope>
    <source>
        <strain evidence="2 3">NBRC 16205</strain>
    </source>
</reference>
<dbReference type="Pfam" id="PF01425">
    <property type="entry name" value="Amidase"/>
    <property type="match status" value="1"/>
</dbReference>
<dbReference type="OrthoDB" id="182039at2"/>
<dbReference type="Proteomes" id="UP000321685">
    <property type="component" value="Unassembled WGS sequence"/>
</dbReference>
<dbReference type="InterPro" id="IPR023631">
    <property type="entry name" value="Amidase_dom"/>
</dbReference>
<dbReference type="RefSeq" id="WP_147106940.1">
    <property type="nucleotide sequence ID" value="NZ_BJVJ01000021.1"/>
</dbReference>
<protein>
    <submittedName>
        <fullName evidence="2">Amidase</fullName>
    </submittedName>
</protein>
<dbReference type="InterPro" id="IPR000120">
    <property type="entry name" value="Amidase"/>
</dbReference>
<dbReference type="PANTHER" id="PTHR11895">
    <property type="entry name" value="TRANSAMIDASE"/>
    <property type="match status" value="1"/>
</dbReference>
<organism evidence="2 3">
    <name type="scientific">Pseudonocardia sulfidoxydans NBRC 16205</name>
    <dbReference type="NCBI Taxonomy" id="1223511"/>
    <lineage>
        <taxon>Bacteria</taxon>
        <taxon>Bacillati</taxon>
        <taxon>Actinomycetota</taxon>
        <taxon>Actinomycetes</taxon>
        <taxon>Pseudonocardiales</taxon>
        <taxon>Pseudonocardiaceae</taxon>
        <taxon>Pseudonocardia</taxon>
    </lineage>
</organism>
<gene>
    <name evidence="2" type="ORF">PSU4_25350</name>
</gene>
<sequence length="447" mass="46629">MALSIRDLSLALRSGELSPTEHLRDTLERLRGDTTNSVVTLDEERALADAATATDEIARGEWRGPLHGVAVGVKDLVDVEGLQTLCGSDVMADSPPAAADAPIVTRLREAGAIVVAKLHTQEFAYGPTGDTSASGPALNPHDPTRITGGSSSGPAAAVAAGHLALTVGTDTGASVRTPAALCGVVGLKPTRGVLPTEGVFPLSDTYDHVGLLAGDTHSTSVAWDVLSRSGGTGGGIQLPGVSGVRVGVLTDPYWQAADPDTRANVAEAVALLEKQGAQVTEISTPMIDRIPKTYFDICNAEAYATHRAWLATRRGDYQPATLERLEPNDHITASEYVDAQRARLRLTTAMRQACDAVDVLVLATTRQPATPLHATTVEIEGKNAPVRMGLLELTLPFNVTGWPAVSVPGPSPATDGQFAGLPVGVQVVGVRLEERGVLRVAAAIERA</sequence>
<dbReference type="PROSITE" id="PS00571">
    <property type="entry name" value="AMIDASES"/>
    <property type="match status" value="1"/>
</dbReference>
<dbReference type="Gene3D" id="3.90.1300.10">
    <property type="entry name" value="Amidase signature (AS) domain"/>
    <property type="match status" value="1"/>
</dbReference>
<name>A0A511DFM1_9PSEU</name>
<dbReference type="EMBL" id="BJVJ01000021">
    <property type="protein sequence ID" value="GEL23581.1"/>
    <property type="molecule type" value="Genomic_DNA"/>
</dbReference>